<accession>A0AB36B924</accession>
<dbReference type="SUPFAM" id="SSF46785">
    <property type="entry name" value="Winged helix' DNA-binding domain"/>
    <property type="match status" value="1"/>
</dbReference>
<comment type="similarity">
    <text evidence="1">Belongs to the initiator RepB protein family.</text>
</comment>
<evidence type="ECO:0000313" key="3">
    <source>
        <dbReference type="EMBL" id="MZH56838.1"/>
    </source>
</evidence>
<sequence length="378" mass="44452">METENYQVSKSKGLLALSELNLSLNELKILDIYLSRIDPRSIKDLENETVEKLHNKNLTKKEVKEILDYRNDFIKKSATVTFTKEEYCRILEVSSNKIRNEQLNKYLQHLLSCSIILPTNEGYAIPVLFSQANFNKDEGIITLVSNVMSNEIKQLFFDVGNYKYIKYRLKNTVRLTSLYSFKMYLYLLENKFRGTWKIDINDLRNKVLEIGNIPTYESYKRIKDNILKKVHEEINEKTNILFDWKPLRIGRKVAEIQFICHFKDTKGVIDGEFEEKDLPTVSNALTLDEIDNLEYASLEYVIAEIQYTFKSVNKKEELNKAELSIIKELYELYGGRMMVVASREASTYEKYSLYYMKELMKTWVMKGYSAEDVENGKR</sequence>
<protein>
    <submittedName>
        <fullName evidence="3">RepB family plasmid replication initiator protein</fullName>
    </submittedName>
</protein>
<dbReference type="Gene3D" id="1.10.10.10">
    <property type="entry name" value="Winged helix-like DNA-binding domain superfamily/Winged helix DNA-binding domain"/>
    <property type="match status" value="1"/>
</dbReference>
<dbReference type="RefSeq" id="WP_161129319.1">
    <property type="nucleotide sequence ID" value="NZ_WWTM01000028.1"/>
</dbReference>
<dbReference type="InterPro" id="IPR000525">
    <property type="entry name" value="Initiator_Rep_WH1"/>
</dbReference>
<feature type="domain" description="Initiator Rep protein WH1" evidence="2">
    <location>
        <begin position="71"/>
        <end position="187"/>
    </location>
</feature>
<comment type="caution">
    <text evidence="3">The sequence shown here is derived from an EMBL/GenBank/DDBJ whole genome shotgun (WGS) entry which is preliminary data.</text>
</comment>
<dbReference type="GO" id="GO:0003887">
    <property type="term" value="F:DNA-directed DNA polymerase activity"/>
    <property type="evidence" value="ECO:0007669"/>
    <property type="project" value="InterPro"/>
</dbReference>
<dbReference type="InterPro" id="IPR036390">
    <property type="entry name" value="WH_DNA-bd_sf"/>
</dbReference>
<dbReference type="Pfam" id="PF01051">
    <property type="entry name" value="Rep3_N"/>
    <property type="match status" value="1"/>
</dbReference>
<evidence type="ECO:0000259" key="2">
    <source>
        <dbReference type="Pfam" id="PF01051"/>
    </source>
</evidence>
<proteinExistence type="inferred from homology"/>
<gene>
    <name evidence="3" type="ORF">GT664_14050</name>
</gene>
<evidence type="ECO:0000313" key="4">
    <source>
        <dbReference type="Proteomes" id="UP000604383"/>
    </source>
</evidence>
<dbReference type="Pfam" id="PF21205">
    <property type="entry name" value="Rep3_C"/>
    <property type="match status" value="1"/>
</dbReference>
<dbReference type="Proteomes" id="UP000604383">
    <property type="component" value="Unassembled WGS sequence"/>
</dbReference>
<name>A0AB36B924_CLOIN</name>
<evidence type="ECO:0000256" key="1">
    <source>
        <dbReference type="ARBA" id="ARBA00038283"/>
    </source>
</evidence>
<dbReference type="EMBL" id="WWTN01000025">
    <property type="protein sequence ID" value="MZH56838.1"/>
    <property type="molecule type" value="Genomic_DNA"/>
</dbReference>
<dbReference type="GO" id="GO:0006270">
    <property type="term" value="P:DNA replication initiation"/>
    <property type="evidence" value="ECO:0007669"/>
    <property type="project" value="InterPro"/>
</dbReference>
<dbReference type="AlphaFoldDB" id="A0AB36B924"/>
<dbReference type="InterPro" id="IPR036388">
    <property type="entry name" value="WH-like_DNA-bd_sf"/>
</dbReference>
<organism evidence="3 4">
    <name type="scientific">Clostridium innocuum</name>
    <dbReference type="NCBI Taxonomy" id="1522"/>
    <lineage>
        <taxon>Bacteria</taxon>
        <taxon>Bacillati</taxon>
        <taxon>Bacillota</taxon>
        <taxon>Clostridia</taxon>
        <taxon>Eubacteriales</taxon>
        <taxon>Clostridiaceae</taxon>
        <taxon>Clostridium</taxon>
    </lineage>
</organism>
<reference evidence="3" key="1">
    <citation type="journal article" date="2019" name="Nat. Med.">
        <title>A library of human gut bacterial isolates paired with longitudinal multiomics data enables mechanistic microbiome research.</title>
        <authorList>
            <person name="Poyet M."/>
            <person name="Groussin M."/>
            <person name="Gibbons S.M."/>
            <person name="Avila-Pacheco J."/>
            <person name="Jiang X."/>
            <person name="Kearney S.M."/>
            <person name="Perrotta A.R."/>
            <person name="Berdy B."/>
            <person name="Zhao S."/>
            <person name="Lieberman T.D."/>
            <person name="Swanson P.K."/>
            <person name="Smith M."/>
            <person name="Roesemann S."/>
            <person name="Alexander J.E."/>
            <person name="Rich S.A."/>
            <person name="Livny J."/>
            <person name="Vlamakis H."/>
            <person name="Clish C."/>
            <person name="Bullock K."/>
            <person name="Deik A."/>
            <person name="Scott J."/>
            <person name="Pierce K.A."/>
            <person name="Xavier R.J."/>
            <person name="Alm E.J."/>
        </authorList>
    </citation>
    <scope>NUCLEOTIDE SEQUENCE</scope>
    <source>
        <strain evidence="3">BIOML-A12</strain>
    </source>
</reference>